<dbReference type="AlphaFoldDB" id="A0A485M2G9"/>
<gene>
    <name evidence="1" type="ORF">SCFA_340005</name>
</gene>
<evidence type="ECO:0000313" key="1">
    <source>
        <dbReference type="EMBL" id="VFU14877.1"/>
    </source>
</evidence>
<dbReference type="EMBL" id="CAADRM010000097">
    <property type="protein sequence ID" value="VFU14877.1"/>
    <property type="molecule type" value="Genomic_DNA"/>
</dbReference>
<dbReference type="SUPFAM" id="SSF54427">
    <property type="entry name" value="NTF2-like"/>
    <property type="match status" value="1"/>
</dbReference>
<reference evidence="1" key="1">
    <citation type="submission" date="2019-03" db="EMBL/GenBank/DDBJ databases">
        <authorList>
            <person name="Hao L."/>
        </authorList>
    </citation>
    <scope>NUCLEOTIDE SEQUENCE</scope>
</reference>
<name>A0A485M2G9_9ZZZZ</name>
<protein>
    <submittedName>
        <fullName evidence="1">Uncharacterized protein</fullName>
    </submittedName>
</protein>
<accession>A0A485M2G9</accession>
<sequence>MDKERTRARTLILAGALAAVVCALAAALLVFEKPRYFLEMLYERPRIEQAMHAYFAAEMRGDLVAVYRSLAPSSIYRQSHTYEDFLVDMRSNPAKIVKYTIVDIYGLRPNHDPQSYPGVERFAQVEVDVTLQYTDEHGTTECNFCFTFLKEGGQWFKG</sequence>
<organism evidence="1">
    <name type="scientific">anaerobic digester metagenome</name>
    <dbReference type="NCBI Taxonomy" id="1263854"/>
    <lineage>
        <taxon>unclassified sequences</taxon>
        <taxon>metagenomes</taxon>
        <taxon>ecological metagenomes</taxon>
    </lineage>
</organism>
<proteinExistence type="predicted"/>
<dbReference type="InterPro" id="IPR032710">
    <property type="entry name" value="NTF2-like_dom_sf"/>
</dbReference>